<dbReference type="NCBIfam" id="NF003991">
    <property type="entry name" value="PRK05472.1-5"/>
    <property type="match status" value="1"/>
</dbReference>
<name>A0A6N8U1Q3_9STAP</name>
<evidence type="ECO:0000256" key="4">
    <source>
        <dbReference type="ARBA" id="ARBA00023027"/>
    </source>
</evidence>
<dbReference type="GO" id="GO:0003700">
    <property type="term" value="F:DNA-binding transcription factor activity"/>
    <property type="evidence" value="ECO:0007669"/>
    <property type="project" value="UniProtKB-UniRule"/>
</dbReference>
<dbReference type="InterPro" id="IPR036390">
    <property type="entry name" value="WH_DNA-bd_sf"/>
</dbReference>
<dbReference type="NCBIfam" id="NF003994">
    <property type="entry name" value="PRK05472.2-3"/>
    <property type="match status" value="1"/>
</dbReference>
<keyword evidence="5 7" id="KW-0238">DNA-binding</keyword>
<dbReference type="Gene3D" id="1.10.10.10">
    <property type="entry name" value="Winged helix-like DNA-binding domain superfamily/Winged helix DNA-binding domain"/>
    <property type="match status" value="1"/>
</dbReference>
<keyword evidence="10" id="KW-1185">Reference proteome</keyword>
<dbReference type="InterPro" id="IPR058203">
    <property type="entry name" value="Rex_bacilli-type"/>
</dbReference>
<dbReference type="NCBIfam" id="NF003995">
    <property type="entry name" value="PRK05472.2-4"/>
    <property type="match status" value="1"/>
</dbReference>
<dbReference type="Gene3D" id="3.40.50.720">
    <property type="entry name" value="NAD(P)-binding Rossmann-like Domain"/>
    <property type="match status" value="1"/>
</dbReference>
<dbReference type="InterPro" id="IPR036291">
    <property type="entry name" value="NAD(P)-bd_dom_sf"/>
</dbReference>
<dbReference type="PANTHER" id="PTHR35786:SF1">
    <property type="entry name" value="REDOX-SENSING TRANSCRIPTIONAL REPRESSOR REX 1"/>
    <property type="match status" value="1"/>
</dbReference>
<comment type="subcellular location">
    <subcellularLocation>
        <location evidence="7">Cytoplasm</location>
    </subcellularLocation>
</comment>
<dbReference type="GO" id="GO:0045892">
    <property type="term" value="P:negative regulation of DNA-templated transcription"/>
    <property type="evidence" value="ECO:0007669"/>
    <property type="project" value="InterPro"/>
</dbReference>
<feature type="binding site" evidence="7">
    <location>
        <begin position="120"/>
        <end position="125"/>
    </location>
    <ligand>
        <name>NAD(+)</name>
        <dbReference type="ChEBI" id="CHEBI:57540"/>
    </ligand>
</feature>
<feature type="domain" description="CoA-binding" evidence="8">
    <location>
        <begin position="110"/>
        <end position="211"/>
    </location>
</feature>
<evidence type="ECO:0000256" key="2">
    <source>
        <dbReference type="ARBA" id="ARBA00022491"/>
    </source>
</evidence>
<proteinExistence type="inferred from homology"/>
<keyword evidence="2 7" id="KW-0678">Repressor</keyword>
<protein>
    <recommendedName>
        <fullName evidence="7">Redox-sensing transcriptional repressor Rex</fullName>
    </recommendedName>
</protein>
<dbReference type="NCBIfam" id="NF003996">
    <property type="entry name" value="PRK05472.2-5"/>
    <property type="match status" value="1"/>
</dbReference>
<dbReference type="OrthoDB" id="9784760at2"/>
<keyword evidence="3 7" id="KW-0805">Transcription regulation</keyword>
<dbReference type="InterPro" id="IPR022876">
    <property type="entry name" value="Tscrpt_rep_Rex"/>
</dbReference>
<dbReference type="NCBIfam" id="NF003989">
    <property type="entry name" value="PRK05472.1-3"/>
    <property type="match status" value="1"/>
</dbReference>
<evidence type="ECO:0000256" key="7">
    <source>
        <dbReference type="HAMAP-Rule" id="MF_01131"/>
    </source>
</evidence>
<dbReference type="AlphaFoldDB" id="A0A6N8U1Q3"/>
<keyword evidence="6 7" id="KW-0804">Transcription</keyword>
<evidence type="ECO:0000256" key="6">
    <source>
        <dbReference type="ARBA" id="ARBA00023163"/>
    </source>
</evidence>
<dbReference type="HAMAP" id="MF_01131">
    <property type="entry name" value="Rex"/>
    <property type="match status" value="1"/>
</dbReference>
<dbReference type="Proteomes" id="UP000436284">
    <property type="component" value="Unassembled WGS sequence"/>
</dbReference>
<dbReference type="Pfam" id="PF02629">
    <property type="entry name" value="CoA_binding"/>
    <property type="match status" value="1"/>
</dbReference>
<evidence type="ECO:0000256" key="5">
    <source>
        <dbReference type="ARBA" id="ARBA00023125"/>
    </source>
</evidence>
<comment type="subunit">
    <text evidence="7">Homodimer.</text>
</comment>
<comment type="caution">
    <text evidence="9">The sequence shown here is derived from an EMBL/GenBank/DDBJ whole genome shotgun (WGS) entry which is preliminary data.</text>
</comment>
<dbReference type="GO" id="GO:0051775">
    <property type="term" value="P:response to redox state"/>
    <property type="evidence" value="ECO:0007669"/>
    <property type="project" value="InterPro"/>
</dbReference>
<keyword evidence="1 7" id="KW-0963">Cytoplasm</keyword>
<dbReference type="GO" id="GO:0003677">
    <property type="term" value="F:DNA binding"/>
    <property type="evidence" value="ECO:0007669"/>
    <property type="project" value="UniProtKB-UniRule"/>
</dbReference>
<dbReference type="InterPro" id="IPR009718">
    <property type="entry name" value="Rex_DNA-bd_C_dom"/>
</dbReference>
<dbReference type="PANTHER" id="PTHR35786">
    <property type="entry name" value="REDOX-SENSING TRANSCRIPTIONAL REPRESSOR REX"/>
    <property type="match status" value="1"/>
</dbReference>
<feature type="DNA-binding region" description="H-T-H motif" evidence="7">
    <location>
        <begin position="46"/>
        <end position="85"/>
    </location>
</feature>
<evidence type="ECO:0000313" key="10">
    <source>
        <dbReference type="Proteomes" id="UP000436284"/>
    </source>
</evidence>
<dbReference type="Pfam" id="PF06971">
    <property type="entry name" value="Put_DNA-bind_N"/>
    <property type="match status" value="1"/>
</dbReference>
<dbReference type="InterPro" id="IPR036388">
    <property type="entry name" value="WH-like_DNA-bd_sf"/>
</dbReference>
<accession>A0A6N8U1Q3</accession>
<dbReference type="InterPro" id="IPR003781">
    <property type="entry name" value="CoA-bd"/>
</dbReference>
<gene>
    <name evidence="7" type="primary">rex</name>
    <name evidence="9" type="ORF">GQ671_12810</name>
</gene>
<evidence type="ECO:0000259" key="8">
    <source>
        <dbReference type="SMART" id="SM00881"/>
    </source>
</evidence>
<dbReference type="SUPFAM" id="SSF46785">
    <property type="entry name" value="Winged helix' DNA-binding domain"/>
    <property type="match status" value="1"/>
</dbReference>
<dbReference type="EMBL" id="WUUK01000005">
    <property type="protein sequence ID" value="MXQ52148.1"/>
    <property type="molecule type" value="Genomic_DNA"/>
</dbReference>
<comment type="function">
    <text evidence="7">Modulates transcription in response to changes in cellular NADH/NAD(+) redox state.</text>
</comment>
<sequence length="239" mass="27013">MKLSDNDYTTKIEICYNIPTECNRKGVGHLNSKKKIPNATMKRLPLYYRFFKNAEKTSVDRVSSREISEALDIDSATIRRDFSYFGELGRKGYGYNVKSLLNFFMEHIQGNEVRNVAIIGAGNLGSALLNYKFNSINDRMNVVAAFDSNAQIVGTSINGTTVYHSDELEDLISRHSIDVAILTLPVEVSQDMAERLVEAGIKGILNFTPIRLNVSDEIYVHNIDLSVELQALFFYMKHI</sequence>
<dbReference type="GO" id="GO:0005737">
    <property type="term" value="C:cytoplasm"/>
    <property type="evidence" value="ECO:0007669"/>
    <property type="project" value="UniProtKB-SubCell"/>
</dbReference>
<dbReference type="SMART" id="SM00881">
    <property type="entry name" value="CoA_binding"/>
    <property type="match status" value="1"/>
</dbReference>
<keyword evidence="4 7" id="KW-0520">NAD</keyword>
<evidence type="ECO:0000313" key="9">
    <source>
        <dbReference type="EMBL" id="MXQ52148.1"/>
    </source>
</evidence>
<comment type="similarity">
    <text evidence="7">Belongs to the transcriptional regulatory Rex family.</text>
</comment>
<organism evidence="9 10">
    <name type="scientific">Salinicoccus hispanicus</name>
    <dbReference type="NCBI Taxonomy" id="157225"/>
    <lineage>
        <taxon>Bacteria</taxon>
        <taxon>Bacillati</taxon>
        <taxon>Bacillota</taxon>
        <taxon>Bacilli</taxon>
        <taxon>Bacillales</taxon>
        <taxon>Staphylococcaceae</taxon>
        <taxon>Salinicoccus</taxon>
    </lineage>
</organism>
<evidence type="ECO:0000256" key="3">
    <source>
        <dbReference type="ARBA" id="ARBA00023015"/>
    </source>
</evidence>
<dbReference type="SUPFAM" id="SSF51735">
    <property type="entry name" value="NAD(P)-binding Rossmann-fold domains"/>
    <property type="match status" value="1"/>
</dbReference>
<evidence type="ECO:0000256" key="1">
    <source>
        <dbReference type="ARBA" id="ARBA00022490"/>
    </source>
</evidence>
<reference evidence="9 10" key="1">
    <citation type="submission" date="2019-12" db="EMBL/GenBank/DDBJ databases">
        <title>Salinicoccus cyprini sp. nov., isolated from gastro-intestinal tract of mirror carp, Cyprinus carpio var. specularis, collected from Gobind Sagar Reservoir, Himachal Pradesh, India.</title>
        <authorList>
            <person name="Talwar C."/>
            <person name="Singh A.K."/>
            <person name="Lal R."/>
            <person name="Negi R.K."/>
        </authorList>
    </citation>
    <scope>NUCLEOTIDE SEQUENCE [LARGE SCALE GENOMIC DNA]</scope>
    <source>
        <strain evidence="9 10">J-82</strain>
    </source>
</reference>